<dbReference type="PANTHER" id="PTHR36383">
    <property type="entry name" value="OS09G0529350 PROTEIN"/>
    <property type="match status" value="1"/>
</dbReference>
<evidence type="ECO:0000313" key="1">
    <source>
        <dbReference type="EMBL" id="GIL99901.1"/>
    </source>
</evidence>
<dbReference type="EMBL" id="BNCQ01000007">
    <property type="protein sequence ID" value="GIL99901.1"/>
    <property type="molecule type" value="Genomic_DNA"/>
</dbReference>
<name>A0A8J4G4L6_9CHLO</name>
<protein>
    <submittedName>
        <fullName evidence="1">Uncharacterized protein</fullName>
    </submittedName>
</protein>
<gene>
    <name evidence="1" type="ORF">Vretimale_4947</name>
</gene>
<dbReference type="OrthoDB" id="552445at2759"/>
<reference evidence="1" key="1">
    <citation type="journal article" date="2021" name="Proc. Natl. Acad. Sci. U.S.A.">
        <title>Three genomes in the algal genus Volvox reveal the fate of a haploid sex-determining region after a transition to homothallism.</title>
        <authorList>
            <person name="Yamamoto K."/>
            <person name="Hamaji T."/>
            <person name="Kawai-Toyooka H."/>
            <person name="Matsuzaki R."/>
            <person name="Takahashi F."/>
            <person name="Nishimura Y."/>
            <person name="Kawachi M."/>
            <person name="Noguchi H."/>
            <person name="Minakuchi Y."/>
            <person name="Umen J.G."/>
            <person name="Toyoda A."/>
            <person name="Nozaki H."/>
        </authorList>
    </citation>
    <scope>NUCLEOTIDE SEQUENCE</scope>
    <source>
        <strain evidence="1">NIES-3785</strain>
    </source>
</reference>
<dbReference type="PANTHER" id="PTHR36383:SF1">
    <property type="entry name" value="PROTEIN, PUTATIVE-RELATED"/>
    <property type="match status" value="1"/>
</dbReference>
<evidence type="ECO:0000313" key="2">
    <source>
        <dbReference type="Proteomes" id="UP000722791"/>
    </source>
</evidence>
<dbReference type="Proteomes" id="UP000722791">
    <property type="component" value="Unassembled WGS sequence"/>
</dbReference>
<organism evidence="1 2">
    <name type="scientific">Volvox reticuliferus</name>
    <dbReference type="NCBI Taxonomy" id="1737510"/>
    <lineage>
        <taxon>Eukaryota</taxon>
        <taxon>Viridiplantae</taxon>
        <taxon>Chlorophyta</taxon>
        <taxon>core chlorophytes</taxon>
        <taxon>Chlorophyceae</taxon>
        <taxon>CS clade</taxon>
        <taxon>Chlamydomonadales</taxon>
        <taxon>Volvocaceae</taxon>
        <taxon>Volvox</taxon>
    </lineage>
</organism>
<proteinExistence type="predicted"/>
<comment type="caution">
    <text evidence="1">The sequence shown here is derived from an EMBL/GenBank/DDBJ whole genome shotgun (WGS) entry which is preliminary data.</text>
</comment>
<dbReference type="AlphaFoldDB" id="A0A8J4G4L6"/>
<sequence>MKLCGSPTLQAKKFTAPLPNPLGARGCLHRSNRRIVRAAEKEAELAAVESVDNGLAQIAKQILSTDPEARESLRRYEEAVIRLEKAKAASEELDRMFAEATRGAVATDLQTEKEQRQKANERMADAEVEAAERLLRAAELEYEAARRAQQQWAEAATDGPERVESVKAAVVAAAAGLLAELPLLMLTSGGEADGAAAVGPLSSALSLLAAVGACFLFGVTYRYAVRNDSSNRQLRLGVVAAFGLVRASGAADVLQAAAAAGAEGSGGGPLSLGVIGPAAIYALESLLLFGFASVAVEAAFNQGFLKRFGEEASSSS</sequence>
<accession>A0A8J4G4L6</accession>